<dbReference type="GO" id="GO:0016740">
    <property type="term" value="F:transferase activity"/>
    <property type="evidence" value="ECO:0007669"/>
    <property type="project" value="UniProtKB-KW"/>
</dbReference>
<dbReference type="KEGG" id="poz:I0K15_12365"/>
<keyword evidence="2" id="KW-0808">Transferase</keyword>
<protein>
    <submittedName>
        <fullName evidence="2">Aminoglycoside phosphotransferase family protein</fullName>
    </submittedName>
</protein>
<dbReference type="AlphaFoldDB" id="A0A7S9LNY0"/>
<gene>
    <name evidence="2" type="ORF">I0K15_12365</name>
</gene>
<name>A0A7S9LNY0_9RHOB</name>
<feature type="domain" description="Aminoglycoside phosphotransferase" evidence="1">
    <location>
        <begin position="30"/>
        <end position="244"/>
    </location>
</feature>
<evidence type="ECO:0000313" key="3">
    <source>
        <dbReference type="Proteomes" id="UP000594800"/>
    </source>
</evidence>
<keyword evidence="3" id="KW-1185">Reference proteome</keyword>
<dbReference type="Pfam" id="PF01636">
    <property type="entry name" value="APH"/>
    <property type="match status" value="1"/>
</dbReference>
<dbReference type="InterPro" id="IPR011009">
    <property type="entry name" value="Kinase-like_dom_sf"/>
</dbReference>
<accession>A0A7S9LNY0</accession>
<dbReference type="SUPFAM" id="SSF56112">
    <property type="entry name" value="Protein kinase-like (PK-like)"/>
    <property type="match status" value="1"/>
</dbReference>
<reference evidence="2 3" key="1">
    <citation type="submission" date="2020-11" db="EMBL/GenBank/DDBJ databases">
        <title>Description of Pontivivens ytuae sp. nov. isolated from deep sea sediment of Mariana Trench.</title>
        <authorList>
            <person name="Wang Z."/>
            <person name="Sun Q.-L."/>
            <person name="Xu X.-D."/>
            <person name="Tang Y.-Z."/>
            <person name="Zhang J."/>
        </authorList>
    </citation>
    <scope>NUCLEOTIDE SEQUENCE [LARGE SCALE GENOMIC DNA]</scope>
    <source>
        <strain evidence="2 3">MT2928</strain>
    </source>
</reference>
<dbReference type="InterPro" id="IPR002575">
    <property type="entry name" value="Aminoglycoside_PTrfase"/>
</dbReference>
<sequence length="338" mass="36268">MTSTTADAATTSLAAELAGRAGLLPPASMERLSGGKNNRVYLLRSDSGSDSVLKVYFSDKRDRLGAEWRFLTYAQAHGIACVPKPLAKDTSAGAALYTFLPGQKRSSSATSEDVAEAARLIVSLNPPSEAEADAMGPGSEACFTIGEHLASVARRVERLRALDVARPYVEQAVDLVTDRLAPIWRQVAASTLENAKRAGIDIHAPLVPAERVISPSDFGFHNALVHNNTLNFLDFEYAGMDDPAKLVGDFFAVPEIPAPQDCFDVFVSALSAGLALGAAFEARAAALRDVYRVKWACIILNDFLPEDAARRDFALGTNHAERCRAQIAKAHAKLDEIA</sequence>
<dbReference type="Proteomes" id="UP000594800">
    <property type="component" value="Chromosome"/>
</dbReference>
<evidence type="ECO:0000259" key="1">
    <source>
        <dbReference type="Pfam" id="PF01636"/>
    </source>
</evidence>
<proteinExistence type="predicted"/>
<evidence type="ECO:0000313" key="2">
    <source>
        <dbReference type="EMBL" id="QPH52607.1"/>
    </source>
</evidence>
<organism evidence="2 3">
    <name type="scientific">Pontivivens ytuae</name>
    <dbReference type="NCBI Taxonomy" id="2789856"/>
    <lineage>
        <taxon>Bacteria</taxon>
        <taxon>Pseudomonadati</taxon>
        <taxon>Pseudomonadota</taxon>
        <taxon>Alphaproteobacteria</taxon>
        <taxon>Rhodobacterales</taxon>
        <taxon>Paracoccaceae</taxon>
        <taxon>Pontivivens</taxon>
    </lineage>
</organism>
<dbReference type="RefSeq" id="WP_196101818.1">
    <property type="nucleotide sequence ID" value="NZ_CP064942.1"/>
</dbReference>
<dbReference type="EMBL" id="CP064942">
    <property type="protein sequence ID" value="QPH52607.1"/>
    <property type="molecule type" value="Genomic_DNA"/>
</dbReference>
<dbReference type="Gene3D" id="3.30.200.20">
    <property type="entry name" value="Phosphorylase Kinase, domain 1"/>
    <property type="match status" value="1"/>
</dbReference>